<evidence type="ECO:0008006" key="5">
    <source>
        <dbReference type="Google" id="ProtNLM"/>
    </source>
</evidence>
<dbReference type="OrthoDB" id="16816at2759"/>
<dbReference type="InterPro" id="IPR029063">
    <property type="entry name" value="SAM-dependent_MTases_sf"/>
</dbReference>
<evidence type="ECO:0000313" key="3">
    <source>
        <dbReference type="EMBL" id="KAF4632399.1"/>
    </source>
</evidence>
<dbReference type="Pfam" id="PF13489">
    <property type="entry name" value="Methyltransf_23"/>
    <property type="match status" value="1"/>
</dbReference>
<dbReference type="InterPro" id="IPR050602">
    <property type="entry name" value="Malonyl-ACP_OMT"/>
</dbReference>
<evidence type="ECO:0000256" key="1">
    <source>
        <dbReference type="ARBA" id="ARBA00022603"/>
    </source>
</evidence>
<evidence type="ECO:0000313" key="4">
    <source>
        <dbReference type="Proteomes" id="UP000566819"/>
    </source>
</evidence>
<dbReference type="GO" id="GO:0008168">
    <property type="term" value="F:methyltransferase activity"/>
    <property type="evidence" value="ECO:0007669"/>
    <property type="project" value="UniProtKB-KW"/>
</dbReference>
<name>A0A8H4W680_9HELO</name>
<gene>
    <name evidence="3" type="ORF">G7Y89_g5727</name>
</gene>
<protein>
    <recommendedName>
        <fullName evidence="5">Methyltransferase type 11 domain-containing protein</fullName>
    </recommendedName>
</protein>
<keyword evidence="1" id="KW-0489">Methyltransferase</keyword>
<dbReference type="PANTHER" id="PTHR13090:SF1">
    <property type="entry name" value="ARGININE-HYDROXYLASE NDUFAF5, MITOCHONDRIAL"/>
    <property type="match status" value="1"/>
</dbReference>
<organism evidence="3 4">
    <name type="scientific">Cudoniella acicularis</name>
    <dbReference type="NCBI Taxonomy" id="354080"/>
    <lineage>
        <taxon>Eukaryota</taxon>
        <taxon>Fungi</taxon>
        <taxon>Dikarya</taxon>
        <taxon>Ascomycota</taxon>
        <taxon>Pezizomycotina</taxon>
        <taxon>Leotiomycetes</taxon>
        <taxon>Helotiales</taxon>
        <taxon>Tricladiaceae</taxon>
        <taxon>Cudoniella</taxon>
    </lineage>
</organism>
<proteinExistence type="predicted"/>
<dbReference type="AlphaFoldDB" id="A0A8H4W680"/>
<dbReference type="GO" id="GO:0032259">
    <property type="term" value="P:methylation"/>
    <property type="evidence" value="ECO:0007669"/>
    <property type="project" value="UniProtKB-KW"/>
</dbReference>
<sequence>MDAQQPVRGRALVAANFAGVEIELDLVQALSKCWTSPAAFSGSFFHTSVNGHFPAPFAIMKPATLRPFLPRPAIRRRTCLSRSYAVQSPGNPTLQIFNRHTKFQQKERAAADVERSRQVDYLKDEVAMRLSERLLDINRHFNHVLDLGANSCNIARALTLPDPDPDPSKTTSPPLTSRISHLTAADSSRAMLYRDAELPFNKDINLTREVLDDEERLLYEANTFDAVLSSLSMHWINDLPSLLAQINHVLKPDAPFIAAMFGGDTLYELRTSLQLADQERRGGVSTHVSPLADVRDMGGLLQKAGFKMLTVDVDDIIVDFPDSFALMQDLQAMGESNAVLGREAGPIQRDVLLANEGIYRELHGNEDGTIPATFRMIYMIGWKEGPNQGQPLPRGSGQINIKDILGGGDVRQELQINTIAEETQEQ</sequence>
<evidence type="ECO:0000256" key="2">
    <source>
        <dbReference type="ARBA" id="ARBA00022679"/>
    </source>
</evidence>
<dbReference type="EMBL" id="JAAMPI010000350">
    <property type="protein sequence ID" value="KAF4632399.1"/>
    <property type="molecule type" value="Genomic_DNA"/>
</dbReference>
<keyword evidence="4" id="KW-1185">Reference proteome</keyword>
<dbReference type="PANTHER" id="PTHR13090">
    <property type="entry name" value="ARGININE-HYDROXYLASE NDUFAF5, MITOCHONDRIAL"/>
    <property type="match status" value="1"/>
</dbReference>
<dbReference type="Gene3D" id="3.40.50.150">
    <property type="entry name" value="Vaccinia Virus protein VP39"/>
    <property type="match status" value="1"/>
</dbReference>
<accession>A0A8H4W680</accession>
<dbReference type="GO" id="GO:0032981">
    <property type="term" value="P:mitochondrial respiratory chain complex I assembly"/>
    <property type="evidence" value="ECO:0007669"/>
    <property type="project" value="TreeGrafter"/>
</dbReference>
<dbReference type="Proteomes" id="UP000566819">
    <property type="component" value="Unassembled WGS sequence"/>
</dbReference>
<reference evidence="3 4" key="1">
    <citation type="submission" date="2020-03" db="EMBL/GenBank/DDBJ databases">
        <title>Draft Genome Sequence of Cudoniella acicularis.</title>
        <authorList>
            <person name="Buettner E."/>
            <person name="Kellner H."/>
        </authorList>
    </citation>
    <scope>NUCLEOTIDE SEQUENCE [LARGE SCALE GENOMIC DNA]</scope>
    <source>
        <strain evidence="3 4">DSM 108380</strain>
    </source>
</reference>
<dbReference type="GO" id="GO:0005739">
    <property type="term" value="C:mitochondrion"/>
    <property type="evidence" value="ECO:0007669"/>
    <property type="project" value="TreeGrafter"/>
</dbReference>
<comment type="caution">
    <text evidence="3">The sequence shown here is derived from an EMBL/GenBank/DDBJ whole genome shotgun (WGS) entry which is preliminary data.</text>
</comment>
<keyword evidence="2" id="KW-0808">Transferase</keyword>
<dbReference type="SUPFAM" id="SSF53335">
    <property type="entry name" value="S-adenosyl-L-methionine-dependent methyltransferases"/>
    <property type="match status" value="1"/>
</dbReference>